<keyword evidence="2" id="KW-1277">Toxin-antitoxin system</keyword>
<accession>A0A9D5SC58</accession>
<dbReference type="Proteomes" id="UP000806522">
    <property type="component" value="Unassembled WGS sequence"/>
</dbReference>
<keyword evidence="3" id="KW-0540">Nuclease</keyword>
<dbReference type="InterPro" id="IPR008201">
    <property type="entry name" value="HepT-like"/>
</dbReference>
<dbReference type="GO" id="GO:0016787">
    <property type="term" value="F:hydrolase activity"/>
    <property type="evidence" value="ECO:0007669"/>
    <property type="project" value="UniProtKB-KW"/>
</dbReference>
<organism evidence="6 7">
    <name type="scientific">Xylanibacter ruminicola</name>
    <name type="common">Prevotella ruminicola</name>
    <dbReference type="NCBI Taxonomy" id="839"/>
    <lineage>
        <taxon>Bacteria</taxon>
        <taxon>Pseudomonadati</taxon>
        <taxon>Bacteroidota</taxon>
        <taxon>Bacteroidia</taxon>
        <taxon>Bacteroidales</taxon>
        <taxon>Prevotellaceae</taxon>
        <taxon>Xylanibacter</taxon>
    </lineage>
</organism>
<evidence type="ECO:0000313" key="6">
    <source>
        <dbReference type="EMBL" id="MBE6271415.1"/>
    </source>
</evidence>
<dbReference type="GO" id="GO:0004540">
    <property type="term" value="F:RNA nuclease activity"/>
    <property type="evidence" value="ECO:0007669"/>
    <property type="project" value="InterPro"/>
</dbReference>
<evidence type="ECO:0000256" key="3">
    <source>
        <dbReference type="ARBA" id="ARBA00022722"/>
    </source>
</evidence>
<dbReference type="InterPro" id="IPR051813">
    <property type="entry name" value="HepT_RNase_toxin"/>
</dbReference>
<keyword evidence="5" id="KW-0378">Hydrolase</keyword>
<reference evidence="6" key="1">
    <citation type="submission" date="2019-04" db="EMBL/GenBank/DDBJ databases">
        <title>Evolution of Biomass-Degrading Anaerobic Consortia Revealed by Metagenomics.</title>
        <authorList>
            <person name="Peng X."/>
        </authorList>
    </citation>
    <scope>NUCLEOTIDE SEQUENCE</scope>
    <source>
        <strain evidence="6">SIG140</strain>
    </source>
</reference>
<keyword evidence="4" id="KW-0547">Nucleotide-binding</keyword>
<dbReference type="EMBL" id="SUYC01000012">
    <property type="protein sequence ID" value="MBE6271415.1"/>
    <property type="molecule type" value="Genomic_DNA"/>
</dbReference>
<evidence type="ECO:0000256" key="2">
    <source>
        <dbReference type="ARBA" id="ARBA00022649"/>
    </source>
</evidence>
<dbReference type="PANTHER" id="PTHR34139">
    <property type="entry name" value="UPF0331 PROTEIN MJ0127"/>
    <property type="match status" value="1"/>
</dbReference>
<dbReference type="GO" id="GO:0110001">
    <property type="term" value="C:toxin-antitoxin complex"/>
    <property type="evidence" value="ECO:0007669"/>
    <property type="project" value="InterPro"/>
</dbReference>
<evidence type="ECO:0000256" key="1">
    <source>
        <dbReference type="ARBA" id="ARBA00022553"/>
    </source>
</evidence>
<dbReference type="PANTHER" id="PTHR34139:SF1">
    <property type="entry name" value="RNASE MJ1380-RELATED"/>
    <property type="match status" value="1"/>
</dbReference>
<dbReference type="AlphaFoldDB" id="A0A9D5SC58"/>
<evidence type="ECO:0000256" key="4">
    <source>
        <dbReference type="ARBA" id="ARBA00022741"/>
    </source>
</evidence>
<comment type="caution">
    <text evidence="6">The sequence shown here is derived from an EMBL/GenBank/DDBJ whole genome shotgun (WGS) entry which is preliminary data.</text>
</comment>
<proteinExistence type="predicted"/>
<name>A0A9D5SC58_XYLRU</name>
<gene>
    <name evidence="6" type="ORF">E7101_10765</name>
</gene>
<sequence>MESSLKQEILYRLKKIETAVQRLITQNEMVKTVNDYYCTPWGMERLESSCMLLIAVGESIKGLDKDTNKQLLPLYPEVDWKGAMGLRDIIAHHYFDIDGETVLDVIKSDLPTLLKTLGVMQEDIATGKI</sequence>
<dbReference type="Pfam" id="PF01934">
    <property type="entry name" value="HepT-like"/>
    <property type="match status" value="1"/>
</dbReference>
<dbReference type="GO" id="GO:0000166">
    <property type="term" value="F:nucleotide binding"/>
    <property type="evidence" value="ECO:0007669"/>
    <property type="project" value="UniProtKB-KW"/>
</dbReference>
<evidence type="ECO:0000256" key="5">
    <source>
        <dbReference type="ARBA" id="ARBA00022801"/>
    </source>
</evidence>
<keyword evidence="1" id="KW-0597">Phosphoprotein</keyword>
<protein>
    <submittedName>
        <fullName evidence="6">DUF86 domain-containing protein</fullName>
    </submittedName>
</protein>
<evidence type="ECO:0000313" key="7">
    <source>
        <dbReference type="Proteomes" id="UP000806522"/>
    </source>
</evidence>